<proteinExistence type="predicted"/>
<dbReference type="EMBL" id="LO017727">
    <property type="protein sequence ID" value="CRH06533.1"/>
    <property type="molecule type" value="Genomic_DNA"/>
</dbReference>
<dbReference type="AlphaFoldDB" id="A0A1S7LJF6"/>
<evidence type="ECO:0000313" key="1">
    <source>
        <dbReference type="EMBL" id="CRH06533.1"/>
    </source>
</evidence>
<organism evidence="1">
    <name type="scientific">Magnetococcus massalia (strain MO-1)</name>
    <dbReference type="NCBI Taxonomy" id="451514"/>
    <lineage>
        <taxon>Bacteria</taxon>
        <taxon>Pseudomonadati</taxon>
        <taxon>Pseudomonadota</taxon>
        <taxon>Magnetococcia</taxon>
        <taxon>Magnetococcales</taxon>
        <taxon>Magnetococcaceae</taxon>
        <taxon>Magnetococcus</taxon>
    </lineage>
</organism>
<reference evidence="1" key="1">
    <citation type="submission" date="2015-04" db="EMBL/GenBank/DDBJ databases">
        <authorList>
            <person name="Syromyatnikov M.Y."/>
            <person name="Popov V.N."/>
        </authorList>
    </citation>
    <scope>NUCLEOTIDE SEQUENCE</scope>
    <source>
        <strain evidence="1">MO-1</strain>
    </source>
</reference>
<name>A0A1S7LJF6_MAGMO</name>
<protein>
    <submittedName>
        <fullName evidence="1">Uncharacterized protein</fullName>
    </submittedName>
</protein>
<accession>A0A1S7LJF6</accession>
<sequence length="445" mass="50926">MKDETQRGEVNWQDVIRNRISPLCHERGERWPLIFWKSGGYTPLAREEVNMMLARGIIQHIPMTIEMIPTAKALQEHGAPVIIMENKMGEGPYALGEEHLGPPQLPQLNQFDGWAKQAEVIRQTLRRFKQAGVRVDAAWLDWETLPLLASYKGYKQHGLLPKSIKSAKRFRYYRRQLWNQLMSAYVAAPIREVFPDISVSNWIINLSTERAPVKDWLGRSHPLLAATLFTATTPVAYAIDTAFLAQGPNVGELTQGEIDRFYMHVMLRQVSADSYNRHRYASYLKAIPWVARWVPDHLSKKAPIMSRTHYREALRHLWLRGIDGMQVYNVVASPYQEMAIAEMEDAQQVYDEMLAFKQTLQNGQVMNYTIPAADHDGTLWSGVSLDNRAIIRVVSQSDEVGSIQLKLWKKHVISLTAPPEGATYDVRLISGEVVFNKVVYHACEY</sequence>
<gene>
    <name evidence="1" type="ORF">MAGMO_2374</name>
</gene>